<evidence type="ECO:0000256" key="16">
    <source>
        <dbReference type="ARBA" id="ARBA00033235"/>
    </source>
</evidence>
<keyword evidence="10 17" id="KW-0762">Sugar transport</keyword>
<feature type="domain" description="Phosphotransferase system enzyme I N-terminal" evidence="21">
    <location>
        <begin position="13"/>
        <end position="137"/>
    </location>
</feature>
<protein>
    <recommendedName>
        <fullName evidence="7 17">Phosphoenolpyruvate-protein phosphotransferase</fullName>
        <ecNumber evidence="6 17">2.7.3.9</ecNumber>
    </recommendedName>
    <alternativeName>
        <fullName evidence="16 17">Phosphotransferase system, enzyme I</fullName>
    </alternativeName>
</protein>
<keyword evidence="8 17" id="KW-0813">Transport</keyword>
<name>A0ABX4YHY1_9LEPT</name>
<feature type="domain" description="PEP-utilising enzyme C-terminal" evidence="20">
    <location>
        <begin position="262"/>
        <end position="546"/>
    </location>
</feature>
<feature type="coiled-coil region" evidence="18">
    <location>
        <begin position="50"/>
        <end position="81"/>
    </location>
</feature>
<dbReference type="Gene3D" id="3.50.30.10">
    <property type="entry name" value="Phosphohistidine domain"/>
    <property type="match status" value="1"/>
</dbReference>
<evidence type="ECO:0000259" key="19">
    <source>
        <dbReference type="Pfam" id="PF00391"/>
    </source>
</evidence>
<dbReference type="PANTHER" id="PTHR46244:SF3">
    <property type="entry name" value="PHOSPHOENOLPYRUVATE-PROTEIN PHOSPHOTRANSFERASE"/>
    <property type="match status" value="1"/>
</dbReference>
<dbReference type="InterPro" id="IPR040442">
    <property type="entry name" value="Pyrv_kinase-like_dom_sf"/>
</dbReference>
<evidence type="ECO:0000313" key="22">
    <source>
        <dbReference type="EMBL" id="PNV74859.1"/>
    </source>
</evidence>
<keyword evidence="23" id="KW-1185">Reference proteome</keyword>
<dbReference type="InterPro" id="IPR050499">
    <property type="entry name" value="PEP-utilizing_PTS_enzyme"/>
</dbReference>
<evidence type="ECO:0000256" key="13">
    <source>
        <dbReference type="ARBA" id="ARBA00022723"/>
    </source>
</evidence>
<dbReference type="InterPro" id="IPR036618">
    <property type="entry name" value="PtsI_HPr-bd_sf"/>
</dbReference>
<dbReference type="InterPro" id="IPR015813">
    <property type="entry name" value="Pyrv/PenolPyrv_kinase-like_dom"/>
</dbReference>
<evidence type="ECO:0000256" key="8">
    <source>
        <dbReference type="ARBA" id="ARBA00022448"/>
    </source>
</evidence>
<evidence type="ECO:0000256" key="6">
    <source>
        <dbReference type="ARBA" id="ARBA00012232"/>
    </source>
</evidence>
<keyword evidence="11 17" id="KW-0808">Transferase</keyword>
<keyword evidence="12 17" id="KW-0598">Phosphotransferase system</keyword>
<evidence type="ECO:0000256" key="7">
    <source>
        <dbReference type="ARBA" id="ARBA00016544"/>
    </source>
</evidence>
<dbReference type="InterPro" id="IPR024692">
    <property type="entry name" value="PTS_EI"/>
</dbReference>
<dbReference type="Gene3D" id="3.20.20.60">
    <property type="entry name" value="Phosphoenolpyruvate-binding domains"/>
    <property type="match status" value="1"/>
</dbReference>
<evidence type="ECO:0000256" key="4">
    <source>
        <dbReference type="ARBA" id="ARBA00004496"/>
    </source>
</evidence>
<dbReference type="RefSeq" id="WP_010419099.1">
    <property type="nucleotide sequence ID" value="NZ_MCRM02000010.1"/>
</dbReference>
<evidence type="ECO:0000313" key="23">
    <source>
        <dbReference type="Proteomes" id="UP000094669"/>
    </source>
</evidence>
<evidence type="ECO:0000256" key="11">
    <source>
        <dbReference type="ARBA" id="ARBA00022679"/>
    </source>
</evidence>
<dbReference type="EC" id="2.7.3.9" evidence="6 17"/>
<evidence type="ECO:0000256" key="9">
    <source>
        <dbReference type="ARBA" id="ARBA00022490"/>
    </source>
</evidence>
<dbReference type="PANTHER" id="PTHR46244">
    <property type="entry name" value="PHOSPHOENOLPYRUVATE-PROTEIN PHOSPHOTRANSFERASE"/>
    <property type="match status" value="1"/>
</dbReference>
<dbReference type="InterPro" id="IPR008279">
    <property type="entry name" value="PEP-util_enz_mobile_dom"/>
</dbReference>
<evidence type="ECO:0000256" key="12">
    <source>
        <dbReference type="ARBA" id="ARBA00022683"/>
    </source>
</evidence>
<dbReference type="InterPro" id="IPR008731">
    <property type="entry name" value="PTS_EIN"/>
</dbReference>
<comment type="cofactor">
    <cofactor evidence="2 17">
        <name>Mg(2+)</name>
        <dbReference type="ChEBI" id="CHEBI:18420"/>
    </cofactor>
</comment>
<dbReference type="PIRSF" id="PIRSF000732">
    <property type="entry name" value="PTS_enzyme_I"/>
    <property type="match status" value="1"/>
</dbReference>
<dbReference type="PRINTS" id="PR01736">
    <property type="entry name" value="PHPHTRNFRASE"/>
</dbReference>
<dbReference type="InterPro" id="IPR036637">
    <property type="entry name" value="Phosphohistidine_dom_sf"/>
</dbReference>
<dbReference type="SUPFAM" id="SSF52009">
    <property type="entry name" value="Phosphohistidine domain"/>
    <property type="match status" value="1"/>
</dbReference>
<keyword evidence="18" id="KW-0175">Coiled coil</keyword>
<dbReference type="PROSITE" id="PS00742">
    <property type="entry name" value="PEP_ENZYMES_2"/>
    <property type="match status" value="1"/>
</dbReference>
<comment type="function">
    <text evidence="3 17">General (non sugar-specific) component of the phosphoenolpyruvate-dependent sugar phosphotransferase system (sugar PTS). This major carbohydrate active-transport system catalyzes the phosphorylation of incoming sugar substrates concomitantly with their translocation across the cell membrane. Enzyme I transfers the phosphoryl group from phosphoenolpyruvate (PEP) to the phosphoryl carrier protein (HPr).</text>
</comment>
<dbReference type="EMBL" id="MCRM02000010">
    <property type="protein sequence ID" value="PNV74859.1"/>
    <property type="molecule type" value="Genomic_DNA"/>
</dbReference>
<feature type="domain" description="PEP-utilising enzyme mobile" evidence="19">
    <location>
        <begin position="166"/>
        <end position="238"/>
    </location>
</feature>
<evidence type="ECO:0000256" key="17">
    <source>
        <dbReference type="PIRNR" id="PIRNR000732"/>
    </source>
</evidence>
<organism evidence="22 23">
    <name type="scientific">Leptospira inadai serovar Lyme</name>
    <dbReference type="NCBI Taxonomy" id="293084"/>
    <lineage>
        <taxon>Bacteria</taxon>
        <taxon>Pseudomonadati</taxon>
        <taxon>Spirochaetota</taxon>
        <taxon>Spirochaetia</taxon>
        <taxon>Leptospirales</taxon>
        <taxon>Leptospiraceae</taxon>
        <taxon>Leptospira</taxon>
    </lineage>
</organism>
<keyword evidence="13 17" id="KW-0479">Metal-binding</keyword>
<dbReference type="Pfam" id="PF05524">
    <property type="entry name" value="PEP-utilisers_N"/>
    <property type="match status" value="1"/>
</dbReference>
<sequence>MNLHSSKRTTYPGIIAFPGRFYGRCVKIGTKKRHLAHGAYIHESEIPKELERLEKAILLSRKELKEIVNKLNQKAESKEMKAILETQVVLTEDPMLNTSFKDRIQKQGENAFLAVENAIREWAEKFNKIEDHFFRERVDHLQDISNRILENLLDKKEEASFLADLSEDVILVARELTPSQMILMNKSRIRGIATDLGGKTGHMAILARNYGIPTIVGLKQFYGSVKDNEYVFLDGENGQMVRMPTIEEVKYYGASSPLPSESKFQKQKKAITKDGIRIRLKCNLESDTDWEQAKKQEVDGVGLFRSESLFLKYQDKNVSGEEQFQAYKRITEGLDPNPVCIRTFDIGADKFSTGEFEENPFLGNRGIRYSLQNPEWFKEQLLAILRASAFGNLSILLPMVTNLSEIRKTKELIEECKKELSSQKERFNRKLKLGVMVETPAAVSAMDIMAKEVDFFSVGTNDLLQYLMAVDRNNVNVSNLYNPFHISFLRSLTQVVETAWKYEKPLSICGEIASDTAFTILLLGLGFRELSVSLPFVGSIRNILASTGLKQATFLVRKVMELSELEDYEAIEAFLFSKHLE</sequence>
<evidence type="ECO:0000256" key="3">
    <source>
        <dbReference type="ARBA" id="ARBA00002728"/>
    </source>
</evidence>
<dbReference type="SUPFAM" id="SSF51621">
    <property type="entry name" value="Phosphoenolpyruvate/pyruvate domain"/>
    <property type="match status" value="1"/>
</dbReference>
<evidence type="ECO:0000256" key="1">
    <source>
        <dbReference type="ARBA" id="ARBA00000683"/>
    </source>
</evidence>
<reference evidence="22" key="1">
    <citation type="submission" date="2018-01" db="EMBL/GenBank/DDBJ databases">
        <title>Genomic characterization of Leptospira inadai serogroup Lyme isolated from captured rat in Brazil and comparative analysis with human reference strain.</title>
        <authorList>
            <person name="Moreno L.Z."/>
            <person name="Loureiro A.P."/>
            <person name="Miraglia F."/>
            <person name="Kremer F.S."/>
            <person name="Eslabao M.R."/>
            <person name="Dellagostin O.A."/>
            <person name="Lilenbaum W."/>
            <person name="Moreno A.M."/>
        </authorList>
    </citation>
    <scope>NUCLEOTIDE SEQUENCE [LARGE SCALE GENOMIC DNA]</scope>
    <source>
        <strain evidence="22">M34/99</strain>
    </source>
</reference>
<dbReference type="SUPFAM" id="SSF47831">
    <property type="entry name" value="Enzyme I of the PEP:sugar phosphotransferase system HPr-binding (sub)domain"/>
    <property type="match status" value="1"/>
</dbReference>
<keyword evidence="15 17" id="KW-0460">Magnesium</keyword>
<accession>A0ABX4YHY1</accession>
<dbReference type="InterPro" id="IPR006318">
    <property type="entry name" value="PTS_EI-like"/>
</dbReference>
<evidence type="ECO:0000256" key="15">
    <source>
        <dbReference type="ARBA" id="ARBA00022842"/>
    </source>
</evidence>
<gene>
    <name evidence="22" type="primary">ptsP</name>
    <name evidence="22" type="ORF">BES34_011330</name>
</gene>
<dbReference type="Pfam" id="PF02896">
    <property type="entry name" value="PEP-utilizers_C"/>
    <property type="match status" value="1"/>
</dbReference>
<dbReference type="NCBIfam" id="TIGR01417">
    <property type="entry name" value="PTS_I_fam"/>
    <property type="match status" value="1"/>
</dbReference>
<evidence type="ECO:0000259" key="21">
    <source>
        <dbReference type="Pfam" id="PF05524"/>
    </source>
</evidence>
<evidence type="ECO:0000256" key="14">
    <source>
        <dbReference type="ARBA" id="ARBA00022777"/>
    </source>
</evidence>
<keyword evidence="9 17" id="KW-0963">Cytoplasm</keyword>
<evidence type="ECO:0000256" key="18">
    <source>
        <dbReference type="SAM" id="Coils"/>
    </source>
</evidence>
<comment type="similarity">
    <text evidence="5 17">Belongs to the PEP-utilizing enzyme family.</text>
</comment>
<dbReference type="Gene3D" id="1.10.274.10">
    <property type="entry name" value="PtsI, HPr-binding domain"/>
    <property type="match status" value="1"/>
</dbReference>
<dbReference type="Proteomes" id="UP000094669">
    <property type="component" value="Unassembled WGS sequence"/>
</dbReference>
<evidence type="ECO:0000256" key="10">
    <source>
        <dbReference type="ARBA" id="ARBA00022597"/>
    </source>
</evidence>
<comment type="subcellular location">
    <subcellularLocation>
        <location evidence="4 17">Cytoplasm</location>
    </subcellularLocation>
</comment>
<evidence type="ECO:0000256" key="5">
    <source>
        <dbReference type="ARBA" id="ARBA00007837"/>
    </source>
</evidence>
<keyword evidence="14 17" id="KW-0418">Kinase</keyword>
<comment type="catalytic activity">
    <reaction evidence="1 17">
        <text>L-histidyl-[protein] + phosphoenolpyruvate = N(pros)-phospho-L-histidyl-[protein] + pyruvate</text>
        <dbReference type="Rhea" id="RHEA:23880"/>
        <dbReference type="Rhea" id="RHEA-COMP:9745"/>
        <dbReference type="Rhea" id="RHEA-COMP:9746"/>
        <dbReference type="ChEBI" id="CHEBI:15361"/>
        <dbReference type="ChEBI" id="CHEBI:29979"/>
        <dbReference type="ChEBI" id="CHEBI:58702"/>
        <dbReference type="ChEBI" id="CHEBI:64837"/>
        <dbReference type="EC" id="2.7.3.9"/>
    </reaction>
</comment>
<proteinExistence type="inferred from homology"/>
<evidence type="ECO:0000259" key="20">
    <source>
        <dbReference type="Pfam" id="PF02896"/>
    </source>
</evidence>
<evidence type="ECO:0000256" key="2">
    <source>
        <dbReference type="ARBA" id="ARBA00001946"/>
    </source>
</evidence>
<comment type="caution">
    <text evidence="22">The sequence shown here is derived from an EMBL/GenBank/DDBJ whole genome shotgun (WGS) entry which is preliminary data.</text>
</comment>
<dbReference type="Pfam" id="PF00391">
    <property type="entry name" value="PEP-utilizers"/>
    <property type="match status" value="1"/>
</dbReference>
<dbReference type="InterPro" id="IPR000121">
    <property type="entry name" value="PEP_util_C"/>
</dbReference>
<dbReference type="InterPro" id="IPR023151">
    <property type="entry name" value="PEP_util_CS"/>
</dbReference>